<organism evidence="5">
    <name type="scientific">Physcomitrium patens</name>
    <name type="common">Spreading-leaved earth moss</name>
    <name type="synonym">Physcomitrella patens</name>
    <dbReference type="NCBI Taxonomy" id="3218"/>
    <lineage>
        <taxon>Eukaryota</taxon>
        <taxon>Viridiplantae</taxon>
        <taxon>Streptophyta</taxon>
        <taxon>Embryophyta</taxon>
        <taxon>Bryophyta</taxon>
        <taxon>Bryophytina</taxon>
        <taxon>Bryopsida</taxon>
        <taxon>Funariidae</taxon>
        <taxon>Funariales</taxon>
        <taxon>Funariaceae</taxon>
        <taxon>Physcomitrium</taxon>
    </lineage>
</organism>
<keyword evidence="7" id="KW-1185">Reference proteome</keyword>
<dbReference type="PANTHER" id="PTHR32208">
    <property type="entry name" value="SECRETED PROTEIN-RELATED"/>
    <property type="match status" value="1"/>
</dbReference>
<dbReference type="EMBL" id="ABEU02000002">
    <property type="protein sequence ID" value="PNR59763.1"/>
    <property type="molecule type" value="Genomic_DNA"/>
</dbReference>
<dbReference type="AlphaFoldDB" id="A9T8H5"/>
<dbReference type="Gramene" id="Pp3c2_11730V3.2">
    <property type="protein sequence ID" value="Pp3c2_11730V3.2"/>
    <property type="gene ID" value="Pp3c2_11730"/>
</dbReference>
<dbReference type="Pfam" id="PF07250">
    <property type="entry name" value="Glyoxal_oxid_N"/>
    <property type="match status" value="1"/>
</dbReference>
<dbReference type="EnsemblPlants" id="Pp3c2_11730V3.1">
    <property type="protein sequence ID" value="Pp3c2_11730V3.1"/>
    <property type="gene ID" value="Pp3c2_11730"/>
</dbReference>
<dbReference type="RefSeq" id="XP_024402868.1">
    <property type="nucleotide sequence ID" value="XM_024547100.2"/>
</dbReference>
<evidence type="ECO:0000313" key="5">
    <source>
        <dbReference type="EMBL" id="PNR59763.1"/>
    </source>
</evidence>
<dbReference type="eggNOG" id="ENOG502QPS4">
    <property type="taxonomic scope" value="Eukaryota"/>
</dbReference>
<evidence type="ECO:0000256" key="2">
    <source>
        <dbReference type="SAM" id="SignalP"/>
    </source>
</evidence>
<dbReference type="Pfam" id="PF09118">
    <property type="entry name" value="GO-like_E_set"/>
    <property type="match status" value="1"/>
</dbReference>
<dbReference type="InterPro" id="IPR013783">
    <property type="entry name" value="Ig-like_fold"/>
</dbReference>
<feature type="signal peptide" evidence="2">
    <location>
        <begin position="1"/>
        <end position="29"/>
    </location>
</feature>
<dbReference type="OMA" id="ACISCIR"/>
<evidence type="ECO:0000259" key="4">
    <source>
        <dbReference type="Pfam" id="PF09118"/>
    </source>
</evidence>
<dbReference type="OrthoDB" id="2019572at2759"/>
<feature type="chain" id="PRO_5014298001" description="Galactose oxidase-like Early set domain-containing protein" evidence="2">
    <location>
        <begin position="30"/>
        <end position="534"/>
    </location>
</feature>
<dbReference type="PANTHER" id="PTHR32208:SF99">
    <property type="entry name" value="GLYOXAL OR GALACTOSE OXIDASE"/>
    <property type="match status" value="1"/>
</dbReference>
<accession>A9T8H5</accession>
<feature type="domain" description="Glyoxal oxidase N-terminal" evidence="3">
    <location>
        <begin position="45"/>
        <end position="427"/>
    </location>
</feature>
<dbReference type="InterPro" id="IPR011043">
    <property type="entry name" value="Gal_Oxase/kelch_b-propeller"/>
</dbReference>
<dbReference type="KEGG" id="ppp:112295456"/>
<evidence type="ECO:0008006" key="8">
    <source>
        <dbReference type="Google" id="ProtNLM"/>
    </source>
</evidence>
<reference evidence="5 7" key="2">
    <citation type="journal article" date="2018" name="Plant J.">
        <title>The Physcomitrella patens chromosome-scale assembly reveals moss genome structure and evolution.</title>
        <authorList>
            <person name="Lang D."/>
            <person name="Ullrich K.K."/>
            <person name="Murat F."/>
            <person name="Fuchs J."/>
            <person name="Jenkins J."/>
            <person name="Haas F.B."/>
            <person name="Piednoel M."/>
            <person name="Gundlach H."/>
            <person name="Van Bel M."/>
            <person name="Meyberg R."/>
            <person name="Vives C."/>
            <person name="Morata J."/>
            <person name="Symeonidi A."/>
            <person name="Hiss M."/>
            <person name="Muchero W."/>
            <person name="Kamisugi Y."/>
            <person name="Saleh O."/>
            <person name="Blanc G."/>
            <person name="Decker E.L."/>
            <person name="van Gessel N."/>
            <person name="Grimwood J."/>
            <person name="Hayes R.D."/>
            <person name="Graham S.W."/>
            <person name="Gunter L.E."/>
            <person name="McDaniel S.F."/>
            <person name="Hoernstein S.N.W."/>
            <person name="Larsson A."/>
            <person name="Li F.W."/>
            <person name="Perroud P.F."/>
            <person name="Phillips J."/>
            <person name="Ranjan P."/>
            <person name="Rokshar D.S."/>
            <person name="Rothfels C.J."/>
            <person name="Schneider L."/>
            <person name="Shu S."/>
            <person name="Stevenson D.W."/>
            <person name="Thummler F."/>
            <person name="Tillich M."/>
            <person name="Villarreal Aguilar J.C."/>
            <person name="Widiez T."/>
            <person name="Wong G.K."/>
            <person name="Wymore A."/>
            <person name="Zhang Y."/>
            <person name="Zimmer A.D."/>
            <person name="Quatrano R.S."/>
            <person name="Mayer K.F.X."/>
            <person name="Goodstein D."/>
            <person name="Casacuberta J.M."/>
            <person name="Vandepoele K."/>
            <person name="Reski R."/>
            <person name="Cuming A.C."/>
            <person name="Tuskan G.A."/>
            <person name="Maumus F."/>
            <person name="Salse J."/>
            <person name="Schmutz J."/>
            <person name="Rensing S.A."/>
        </authorList>
    </citation>
    <scope>NUCLEOTIDE SEQUENCE [LARGE SCALE GENOMIC DNA]</scope>
    <source>
        <strain evidence="6 7">cv. Gransden 2004</strain>
    </source>
</reference>
<proteinExistence type="predicted"/>
<dbReference type="SUPFAM" id="SSF81296">
    <property type="entry name" value="E set domains"/>
    <property type="match status" value="1"/>
</dbReference>
<dbReference type="PaxDb" id="3218-PP1S183_100V6.1"/>
<dbReference type="InterPro" id="IPR014756">
    <property type="entry name" value="Ig_E-set"/>
</dbReference>
<reference evidence="6" key="3">
    <citation type="submission" date="2020-12" db="UniProtKB">
        <authorList>
            <consortium name="EnsemblPlants"/>
        </authorList>
    </citation>
    <scope>IDENTIFICATION</scope>
</reference>
<dbReference type="EnsemblPlants" id="Pp3c2_11730V3.2">
    <property type="protein sequence ID" value="Pp3c2_11730V3.2"/>
    <property type="gene ID" value="Pp3c2_11730"/>
</dbReference>
<feature type="domain" description="Galactose oxidase-like Early set" evidence="4">
    <location>
        <begin position="433"/>
        <end position="533"/>
    </location>
</feature>
<dbReference type="Gramene" id="Pp3c2_11730V3.1">
    <property type="protein sequence ID" value="Pp3c2_11730V3.1"/>
    <property type="gene ID" value="Pp3c2_11730"/>
</dbReference>
<evidence type="ECO:0000259" key="3">
    <source>
        <dbReference type="Pfam" id="PF07250"/>
    </source>
</evidence>
<dbReference type="GeneID" id="112295456"/>
<keyword evidence="1 2" id="KW-0732">Signal</keyword>
<dbReference type="Proteomes" id="UP000006727">
    <property type="component" value="Chromosome 2"/>
</dbReference>
<dbReference type="Gene3D" id="2.130.10.80">
    <property type="entry name" value="Galactose oxidase/kelch, beta-propeller"/>
    <property type="match status" value="1"/>
</dbReference>
<evidence type="ECO:0000313" key="7">
    <source>
        <dbReference type="Proteomes" id="UP000006727"/>
    </source>
</evidence>
<dbReference type="HOGENOM" id="CLU_009630_0_0_1"/>
<evidence type="ECO:0000313" key="6">
    <source>
        <dbReference type="EnsemblPlants" id="Pp3c2_11730V3.1"/>
    </source>
</evidence>
<dbReference type="STRING" id="3218.A9T8H5"/>
<dbReference type="Gene3D" id="2.60.40.10">
    <property type="entry name" value="Immunoglobulins"/>
    <property type="match status" value="1"/>
</dbReference>
<dbReference type="CDD" id="cd02851">
    <property type="entry name" value="E_set_GO_C"/>
    <property type="match status" value="1"/>
</dbReference>
<gene>
    <name evidence="6" type="primary">LOC112295456</name>
    <name evidence="5" type="ORF">PHYPA_002555</name>
</gene>
<evidence type="ECO:0000256" key="1">
    <source>
        <dbReference type="ARBA" id="ARBA00022729"/>
    </source>
</evidence>
<protein>
    <recommendedName>
        <fullName evidence="8">Galactose oxidase-like Early set domain-containing protein</fullName>
    </recommendedName>
</protein>
<dbReference type="SUPFAM" id="SSF50965">
    <property type="entry name" value="Galactose oxidase, central domain"/>
    <property type="match status" value="1"/>
</dbReference>
<dbReference type="InterPro" id="IPR037293">
    <property type="entry name" value="Gal_Oxidase_central_sf"/>
</dbReference>
<reference evidence="5 7" key="1">
    <citation type="journal article" date="2008" name="Science">
        <title>The Physcomitrella genome reveals evolutionary insights into the conquest of land by plants.</title>
        <authorList>
            <person name="Rensing S."/>
            <person name="Lang D."/>
            <person name="Zimmer A."/>
            <person name="Terry A."/>
            <person name="Salamov A."/>
            <person name="Shapiro H."/>
            <person name="Nishiyama T."/>
            <person name="Perroud P.-F."/>
            <person name="Lindquist E."/>
            <person name="Kamisugi Y."/>
            <person name="Tanahashi T."/>
            <person name="Sakakibara K."/>
            <person name="Fujita T."/>
            <person name="Oishi K."/>
            <person name="Shin-I T."/>
            <person name="Kuroki Y."/>
            <person name="Toyoda A."/>
            <person name="Suzuki Y."/>
            <person name="Hashimoto A."/>
            <person name="Yamaguchi K."/>
            <person name="Sugano A."/>
            <person name="Kohara Y."/>
            <person name="Fujiyama A."/>
            <person name="Anterola A."/>
            <person name="Aoki S."/>
            <person name="Ashton N."/>
            <person name="Barbazuk W.B."/>
            <person name="Barker E."/>
            <person name="Bennetzen J."/>
            <person name="Bezanilla M."/>
            <person name="Blankenship R."/>
            <person name="Cho S.H."/>
            <person name="Dutcher S."/>
            <person name="Estelle M."/>
            <person name="Fawcett J.A."/>
            <person name="Gundlach H."/>
            <person name="Hanada K."/>
            <person name="Heyl A."/>
            <person name="Hicks K.A."/>
            <person name="Hugh J."/>
            <person name="Lohr M."/>
            <person name="Mayer K."/>
            <person name="Melkozernov A."/>
            <person name="Murata T."/>
            <person name="Nelson D."/>
            <person name="Pils B."/>
            <person name="Prigge M."/>
            <person name="Reiss B."/>
            <person name="Renner T."/>
            <person name="Rombauts S."/>
            <person name="Rushton P."/>
            <person name="Sanderfoot A."/>
            <person name="Schween G."/>
            <person name="Shiu S.-H."/>
            <person name="Stueber K."/>
            <person name="Theodoulou F.L."/>
            <person name="Tu H."/>
            <person name="Van de Peer Y."/>
            <person name="Verrier P.J."/>
            <person name="Waters E."/>
            <person name="Wood A."/>
            <person name="Yang L."/>
            <person name="Cove D."/>
            <person name="Cuming A."/>
            <person name="Hasebe M."/>
            <person name="Lucas S."/>
            <person name="Mishler D.B."/>
            <person name="Reski R."/>
            <person name="Grigoriev I."/>
            <person name="Quatrano R.S."/>
            <person name="Boore J.L."/>
        </authorList>
    </citation>
    <scope>NUCLEOTIDE SEQUENCE [LARGE SCALE GENOMIC DNA]</scope>
    <source>
        <strain evidence="6 7">cv. Gransden 2004</strain>
    </source>
</reference>
<dbReference type="InterPro" id="IPR015202">
    <property type="entry name" value="GO-like_E_set"/>
</dbReference>
<dbReference type="InterPro" id="IPR009880">
    <property type="entry name" value="Glyoxal_oxidase_N"/>
</dbReference>
<sequence length="534" mass="57174">MAQVERGLLPQVLALLLLCSGLLLPGVIGQGYWEIVKENAGIATMHAAVTHYGNVILLDRTNIGDSQLPLDNGRCRQNEVDRANKYDCTAHSAIFSPGSNEIRPLFIFTDTWCSSGQFDGSGKMVQTGGDAEGVAKIRNFQPCGDGGGCDWVETDSSLQIGRWYASNQQLPDGTQAVVGGRNAFTIEYVPANGRGQTTLALLQETNSPQNDNLYPFVHLLPNNNLFIFANKDSILYDWQKNVEVKRLPQLPGEPRNYPSAGSSVMLPLKSGDGFKYSEILVCGGAREGAFSNPGAQYPSSNTCGRINPLAANPGWAIETMPHRRNMGDMIFTPLGDVIIINGAAKGSQGWGYASDPVLTPDLYSPDKAAGDRFQTLAGSSIPRMYHSTANLLPDGRILCAGSNTHQFYTFTGEFPTELRIDAFSPPYLGGTRPGLQVPGAMKYGDAFTGTVTYNGDISAGVQLNMVSSPLVTHSYAQGQRLLKLAAEAPVGSGAGKYTVASAAPPDSTIAPAGYYKVFAIVNGVPSWANWVQMS</sequence>
<name>A9T8H5_PHYPA</name>